<dbReference type="AlphaFoldDB" id="A0A934THV2"/>
<dbReference type="EMBL" id="NHSD01000042">
    <property type="protein sequence ID" value="MBK5925866.1"/>
    <property type="molecule type" value="Genomic_DNA"/>
</dbReference>
<dbReference type="RefSeq" id="WP_201155394.1">
    <property type="nucleotide sequence ID" value="NZ_NHSD01000042.1"/>
</dbReference>
<gene>
    <name evidence="1" type="ORF">CCR87_00585</name>
</gene>
<accession>A0A934THV2</accession>
<comment type="caution">
    <text evidence="1">The sequence shown here is derived from an EMBL/GenBank/DDBJ whole genome shotgun (WGS) entry which is preliminary data.</text>
</comment>
<protein>
    <recommendedName>
        <fullName evidence="3">DUF2332 domain-containing protein</fullName>
    </recommendedName>
</protein>
<reference evidence="1" key="1">
    <citation type="submission" date="2017-05" db="EMBL/GenBank/DDBJ databases">
        <authorList>
            <person name="Imhoff J.F."/>
            <person name="Rahn T."/>
            <person name="Kuenzel S."/>
            <person name="Neulinger S.C."/>
        </authorList>
    </citation>
    <scope>NUCLEOTIDE SEQUENCE</scope>
    <source>
        <strain evidence="1">LMG 28126</strain>
    </source>
</reference>
<sequence>MAASGAFRAQAMACAALDAPFMARALRLIGDRLAAPGALPAALEARLTSWPGDMSARGDAVPLRLAAGLHARVLEGVDGDLARHWPAPAGMSDARLWDGLSRALRRHEAHLLDWLERAPQTNEVARSAVLIAGAHALGGPLVVSELGAAAGLNLLFDHWRLEGPGWTRGPQAAPIVLRPDWTGPPPPDRAPRVVSRAGVDLYPRDPVADRLRLMAYVWADQPARLARLATALRVCARARPPVARANAVDWLAARLADRHPGACHLVIHTIAWQYFPAADRARGEALLAEAGARATPDAPLARLSMEADGRRDGAALTLTQWPGGTPCILGRADFHGRWVRWATAIPPAA</sequence>
<evidence type="ECO:0000313" key="1">
    <source>
        <dbReference type="EMBL" id="MBK5925866.1"/>
    </source>
</evidence>
<keyword evidence="2" id="KW-1185">Reference proteome</keyword>
<proteinExistence type="predicted"/>
<dbReference type="InterPro" id="IPR011200">
    <property type="entry name" value="UCP012608"/>
</dbReference>
<dbReference type="Proteomes" id="UP000706333">
    <property type="component" value="Unassembled WGS sequence"/>
</dbReference>
<dbReference type="Pfam" id="PF10094">
    <property type="entry name" value="DUF2332"/>
    <property type="match status" value="1"/>
</dbReference>
<evidence type="ECO:0000313" key="2">
    <source>
        <dbReference type="Proteomes" id="UP000706333"/>
    </source>
</evidence>
<reference evidence="1" key="2">
    <citation type="journal article" date="2020" name="Microorganisms">
        <title>Osmotic Adaptation and Compatible Solute Biosynthesis of Phototrophic Bacteria as Revealed from Genome Analyses.</title>
        <authorList>
            <person name="Imhoff J.F."/>
            <person name="Rahn T."/>
            <person name="Kunzel S."/>
            <person name="Keller A."/>
            <person name="Neulinger S.C."/>
        </authorList>
    </citation>
    <scope>NUCLEOTIDE SEQUENCE</scope>
    <source>
        <strain evidence="1">LMG 28126</strain>
    </source>
</reference>
<evidence type="ECO:0008006" key="3">
    <source>
        <dbReference type="Google" id="ProtNLM"/>
    </source>
</evidence>
<dbReference type="PIRSF" id="PIRSF012608">
    <property type="entry name" value="UCP012608"/>
    <property type="match status" value="1"/>
</dbReference>
<name>A0A934THV2_9RHOB</name>
<organism evidence="1 2">
    <name type="scientific">Rhodobaculum claviforme</name>
    <dbReference type="NCBI Taxonomy" id="1549854"/>
    <lineage>
        <taxon>Bacteria</taxon>
        <taxon>Pseudomonadati</taxon>
        <taxon>Pseudomonadota</taxon>
        <taxon>Alphaproteobacteria</taxon>
        <taxon>Rhodobacterales</taxon>
        <taxon>Paracoccaceae</taxon>
        <taxon>Rhodobaculum</taxon>
    </lineage>
</organism>